<evidence type="ECO:0000313" key="4">
    <source>
        <dbReference type="Proteomes" id="UP000188320"/>
    </source>
</evidence>
<dbReference type="Proteomes" id="UP000188320">
    <property type="component" value="Unassembled WGS sequence"/>
</dbReference>
<keyword evidence="1" id="KW-0472">Membrane</keyword>
<proteinExistence type="predicted"/>
<dbReference type="InterPro" id="IPR056124">
    <property type="entry name" value="DUF7707"/>
</dbReference>
<dbReference type="AlphaFoldDB" id="A0A1R1PUM2"/>
<feature type="domain" description="DUF7707" evidence="2">
    <location>
        <begin position="24"/>
        <end position="123"/>
    </location>
</feature>
<dbReference type="Pfam" id="PF24808">
    <property type="entry name" value="DUF7707"/>
    <property type="match status" value="1"/>
</dbReference>
<accession>A0A1R1PUM2</accession>
<evidence type="ECO:0000313" key="3">
    <source>
        <dbReference type="EMBL" id="OMH84678.1"/>
    </source>
</evidence>
<name>A0A1R1PUM2_ZANCU</name>
<evidence type="ECO:0000259" key="2">
    <source>
        <dbReference type="Pfam" id="PF24808"/>
    </source>
</evidence>
<gene>
    <name evidence="3" type="ORF">AX774_g1790</name>
</gene>
<reference evidence="4" key="1">
    <citation type="submission" date="2017-01" db="EMBL/GenBank/DDBJ databases">
        <authorList>
            <person name="Wang Y."/>
            <person name="White M."/>
            <person name="Kvist S."/>
            <person name="Moncalvo J.-M."/>
        </authorList>
    </citation>
    <scope>NUCLEOTIDE SEQUENCE [LARGE SCALE GENOMIC DNA]</scope>
    <source>
        <strain evidence="4">COL-18-3</strain>
    </source>
</reference>
<keyword evidence="1" id="KW-1133">Transmembrane helix</keyword>
<evidence type="ECO:0000256" key="1">
    <source>
        <dbReference type="SAM" id="Phobius"/>
    </source>
</evidence>
<keyword evidence="1" id="KW-0812">Transmembrane</keyword>
<organism evidence="3 4">
    <name type="scientific">Zancudomyces culisetae</name>
    <name type="common">Gut fungus</name>
    <name type="synonym">Smittium culisetae</name>
    <dbReference type="NCBI Taxonomy" id="1213189"/>
    <lineage>
        <taxon>Eukaryota</taxon>
        <taxon>Fungi</taxon>
        <taxon>Fungi incertae sedis</taxon>
        <taxon>Zoopagomycota</taxon>
        <taxon>Kickxellomycotina</taxon>
        <taxon>Harpellomycetes</taxon>
        <taxon>Harpellales</taxon>
        <taxon>Legeriomycetaceae</taxon>
        <taxon>Zancudomyces</taxon>
    </lineage>
</organism>
<dbReference type="EMBL" id="LSSK01000165">
    <property type="protein sequence ID" value="OMH84678.1"/>
    <property type="molecule type" value="Genomic_DNA"/>
</dbReference>
<keyword evidence="4" id="KW-1185">Reference proteome</keyword>
<protein>
    <recommendedName>
        <fullName evidence="2">DUF7707 domain-containing protein</fullName>
    </recommendedName>
</protein>
<sequence>MKSFNRIVCVGIAFSLSEAKTDWDITQVRGVNRRSTCENTVQLCRFTCSEMSSEKIFCNPDTMGWRCECKDKKIEINPWSFPISIMDCMGKEQICLSECYTNHSGNSACFSNCKNVFRCGTKQSPVSYLAVTNYNDIPEYNNGPFVTYEGMIPGTNSGHNLEKAEIIHSDEQAPASFNYHEVTKAPALLKGDSGDVNDFVSSMHNSAGTNLYAYTFHESFIGTNILVTLLVIIFAL</sequence>
<dbReference type="OrthoDB" id="1708823at2759"/>
<comment type="caution">
    <text evidence="3">The sequence shown here is derived from an EMBL/GenBank/DDBJ whole genome shotgun (WGS) entry which is preliminary data.</text>
</comment>
<feature type="transmembrane region" description="Helical" evidence="1">
    <location>
        <begin position="211"/>
        <end position="235"/>
    </location>
</feature>